<sequence>MIWHRLSTKQQDQATDFANELRVLGVPDAEPRQCGEHLNNCFQWKRSEITLTQLCQQAGWTIPTDR</sequence>
<protein>
    <submittedName>
        <fullName evidence="1">Uncharacterized protein</fullName>
    </submittedName>
</protein>
<dbReference type="OrthoDB" id="3537979at2"/>
<comment type="caution">
    <text evidence="1">The sequence shown here is derived from an EMBL/GenBank/DDBJ whole genome shotgun (WGS) entry which is preliminary data.</text>
</comment>
<name>A0A5M3WDP6_9ACTN</name>
<dbReference type="EMBL" id="BLAD01000095">
    <property type="protein sequence ID" value="GES05223.1"/>
    <property type="molecule type" value="Genomic_DNA"/>
</dbReference>
<evidence type="ECO:0000313" key="2">
    <source>
        <dbReference type="Proteomes" id="UP000334990"/>
    </source>
</evidence>
<gene>
    <name evidence="1" type="ORF">Acor_72910</name>
</gene>
<dbReference type="RefSeq" id="WP_155341249.1">
    <property type="nucleotide sequence ID" value="NZ_BAAABN010000094.1"/>
</dbReference>
<keyword evidence="2" id="KW-1185">Reference proteome</keyword>
<organism evidence="1 2">
    <name type="scientific">Acrocarpospora corrugata</name>
    <dbReference type="NCBI Taxonomy" id="35763"/>
    <lineage>
        <taxon>Bacteria</taxon>
        <taxon>Bacillati</taxon>
        <taxon>Actinomycetota</taxon>
        <taxon>Actinomycetes</taxon>
        <taxon>Streptosporangiales</taxon>
        <taxon>Streptosporangiaceae</taxon>
        <taxon>Acrocarpospora</taxon>
    </lineage>
</organism>
<reference evidence="1 2" key="1">
    <citation type="submission" date="2019-10" db="EMBL/GenBank/DDBJ databases">
        <title>Whole genome shotgun sequence of Acrocarpospora corrugata NBRC 13972.</title>
        <authorList>
            <person name="Ichikawa N."/>
            <person name="Kimura A."/>
            <person name="Kitahashi Y."/>
            <person name="Komaki H."/>
            <person name="Oguchi A."/>
        </authorList>
    </citation>
    <scope>NUCLEOTIDE SEQUENCE [LARGE SCALE GENOMIC DNA]</scope>
    <source>
        <strain evidence="1 2">NBRC 13972</strain>
    </source>
</reference>
<accession>A0A5M3WDP6</accession>
<evidence type="ECO:0000313" key="1">
    <source>
        <dbReference type="EMBL" id="GES05223.1"/>
    </source>
</evidence>
<proteinExistence type="predicted"/>
<dbReference type="Proteomes" id="UP000334990">
    <property type="component" value="Unassembled WGS sequence"/>
</dbReference>
<dbReference type="AlphaFoldDB" id="A0A5M3WDP6"/>